<reference evidence="1" key="2">
    <citation type="journal article" date="2015" name="Fish Shellfish Immunol.">
        <title>Early steps in the European eel (Anguilla anguilla)-Vibrio vulnificus interaction in the gills: Role of the RtxA13 toxin.</title>
        <authorList>
            <person name="Callol A."/>
            <person name="Pajuelo D."/>
            <person name="Ebbesson L."/>
            <person name="Teles M."/>
            <person name="MacKenzie S."/>
            <person name="Amaro C."/>
        </authorList>
    </citation>
    <scope>NUCLEOTIDE SEQUENCE</scope>
</reference>
<accession>A0A0E9RJW6</accession>
<dbReference type="EMBL" id="GBXM01079465">
    <property type="protein sequence ID" value="JAH29112.1"/>
    <property type="molecule type" value="Transcribed_RNA"/>
</dbReference>
<protein>
    <submittedName>
        <fullName evidence="1">Uncharacterized protein</fullName>
    </submittedName>
</protein>
<reference evidence="1" key="1">
    <citation type="submission" date="2014-11" db="EMBL/GenBank/DDBJ databases">
        <authorList>
            <person name="Amaro Gonzalez C."/>
        </authorList>
    </citation>
    <scope>NUCLEOTIDE SEQUENCE</scope>
</reference>
<sequence>MASMRIHAVRSLRSCLYQRWTICVVFNGMWTLKGGSLIFCMEKLTFCPPPVNGHCWNFPFIFLTLNDHVKCFPPSSPSSPPTW</sequence>
<organism evidence="1">
    <name type="scientific">Anguilla anguilla</name>
    <name type="common">European freshwater eel</name>
    <name type="synonym">Muraena anguilla</name>
    <dbReference type="NCBI Taxonomy" id="7936"/>
    <lineage>
        <taxon>Eukaryota</taxon>
        <taxon>Metazoa</taxon>
        <taxon>Chordata</taxon>
        <taxon>Craniata</taxon>
        <taxon>Vertebrata</taxon>
        <taxon>Euteleostomi</taxon>
        <taxon>Actinopterygii</taxon>
        <taxon>Neopterygii</taxon>
        <taxon>Teleostei</taxon>
        <taxon>Anguilliformes</taxon>
        <taxon>Anguillidae</taxon>
        <taxon>Anguilla</taxon>
    </lineage>
</organism>
<name>A0A0E9RJW6_ANGAN</name>
<evidence type="ECO:0000313" key="1">
    <source>
        <dbReference type="EMBL" id="JAH29112.1"/>
    </source>
</evidence>
<dbReference type="AlphaFoldDB" id="A0A0E9RJW6"/>
<proteinExistence type="predicted"/>